<dbReference type="Gene3D" id="3.30.70.1790">
    <property type="entry name" value="RepB DNA-primase, N-terminal domain"/>
    <property type="match status" value="1"/>
</dbReference>
<feature type="domain" description="RepB-like DNA primase" evidence="1">
    <location>
        <begin position="62"/>
        <end position="170"/>
    </location>
</feature>
<dbReference type="InterPro" id="IPR054366">
    <property type="entry name" value="RepB/MobA-like_C"/>
</dbReference>
<dbReference type="EMBL" id="CP045997">
    <property type="protein sequence ID" value="QHV98280.1"/>
    <property type="molecule type" value="Genomic_DNA"/>
</dbReference>
<evidence type="ECO:0000313" key="4">
    <source>
        <dbReference type="Proteomes" id="UP000464577"/>
    </source>
</evidence>
<sequence>MSNLTQTAIERYLSVFDAASYKVQLKNRLTDEGFWVDYTPDQLAKSETVRYLRDKNSKGFDIYARPIGYQYVLLDDLSFDSLSELARLKPCLLIETSPTNYQAWLILPTIPANRDIAKVSCQTLAIQLGADLASAEPDHVGRLPGFTNRKEKYRLQSGLFPFVRLCRAANRLSTFYPCGGAVLNKNTTAINSMPLYQHSPSKNSSSEQDFGVACGLIRAGKTDIEISQHLERTSPDLAVRKGKYLESYLQRTIANAHKAIQSII</sequence>
<dbReference type="Gene3D" id="1.10.1240.50">
    <property type="match status" value="1"/>
</dbReference>
<keyword evidence="4" id="KW-1185">Reference proteome</keyword>
<dbReference type="RefSeq" id="WP_162388694.1">
    <property type="nucleotide sequence ID" value="NZ_CP045997.1"/>
</dbReference>
<dbReference type="Proteomes" id="UP000464577">
    <property type="component" value="Chromosome"/>
</dbReference>
<gene>
    <name evidence="3" type="ORF">GJR95_26225</name>
</gene>
<feature type="domain" description="RepB/MobA-like C-terminal" evidence="2">
    <location>
        <begin position="206"/>
        <end position="256"/>
    </location>
</feature>
<evidence type="ECO:0000259" key="1">
    <source>
        <dbReference type="Pfam" id="PF16793"/>
    </source>
</evidence>
<dbReference type="AlphaFoldDB" id="A0A6P1W2R8"/>
<name>A0A6P1W2R8_9BACT</name>
<accession>A0A6P1W2R8</accession>
<reference evidence="3 4" key="1">
    <citation type="submission" date="2019-11" db="EMBL/GenBank/DDBJ databases">
        <title>Spirosoma endbachense sp. nov., isolated from a natural salt meadow.</title>
        <authorList>
            <person name="Rojas J."/>
            <person name="Ambika Manirajan B."/>
            <person name="Ratering S."/>
            <person name="Suarez C."/>
            <person name="Geissler-Plaum R."/>
            <person name="Schnell S."/>
        </authorList>
    </citation>
    <scope>NUCLEOTIDE SEQUENCE [LARGE SCALE GENOMIC DNA]</scope>
    <source>
        <strain evidence="3 4">I-24</strain>
    </source>
</reference>
<dbReference type="Gene3D" id="3.30.1490.240">
    <property type="entry name" value="RepB DNA-primase, N-terminal domain"/>
    <property type="match status" value="1"/>
</dbReference>
<evidence type="ECO:0000313" key="3">
    <source>
        <dbReference type="EMBL" id="QHV98280.1"/>
    </source>
</evidence>
<proteinExistence type="predicted"/>
<organism evidence="3 4">
    <name type="scientific">Spirosoma endbachense</name>
    <dbReference type="NCBI Taxonomy" id="2666025"/>
    <lineage>
        <taxon>Bacteria</taxon>
        <taxon>Pseudomonadati</taxon>
        <taxon>Bacteroidota</taxon>
        <taxon>Cytophagia</taxon>
        <taxon>Cytophagales</taxon>
        <taxon>Cytophagaceae</taxon>
        <taxon>Spirosoma</taxon>
    </lineage>
</organism>
<dbReference type="InterPro" id="IPR039459">
    <property type="entry name" value="RepB-like_DNA_primase_dom"/>
</dbReference>
<evidence type="ECO:0000259" key="2">
    <source>
        <dbReference type="Pfam" id="PF22448"/>
    </source>
</evidence>
<dbReference type="KEGG" id="senf:GJR95_26225"/>
<dbReference type="Pfam" id="PF16793">
    <property type="entry name" value="RepB_primase"/>
    <property type="match status" value="1"/>
</dbReference>
<protein>
    <submittedName>
        <fullName evidence="3">Uncharacterized protein</fullName>
    </submittedName>
</protein>
<dbReference type="Pfam" id="PF22448">
    <property type="entry name" value="RepB_primase_C"/>
    <property type="match status" value="1"/>
</dbReference>